<evidence type="ECO:0000256" key="2">
    <source>
        <dbReference type="ARBA" id="ARBA00005779"/>
    </source>
</evidence>
<gene>
    <name evidence="8" type="ORF">SAMN05216378_4655</name>
</gene>
<dbReference type="STRING" id="1045775.SAMN05216378_4655"/>
<evidence type="ECO:0000256" key="5">
    <source>
        <dbReference type="ARBA" id="ARBA00022989"/>
    </source>
</evidence>
<dbReference type="PANTHER" id="PTHR40043:SF1">
    <property type="entry name" value="UPF0719 INNER MEMBRANE PROTEIN YJFL"/>
    <property type="match status" value="1"/>
</dbReference>
<protein>
    <submittedName>
        <fullName evidence="8">Putative membrane protein</fullName>
    </submittedName>
</protein>
<dbReference type="AlphaFoldDB" id="A0A1I2F3C8"/>
<feature type="transmembrane region" description="Helical" evidence="7">
    <location>
        <begin position="120"/>
        <end position="142"/>
    </location>
</feature>
<organism evidence="8 9">
    <name type="scientific">Paenibacillus catalpae</name>
    <dbReference type="NCBI Taxonomy" id="1045775"/>
    <lineage>
        <taxon>Bacteria</taxon>
        <taxon>Bacillati</taxon>
        <taxon>Bacillota</taxon>
        <taxon>Bacilli</taxon>
        <taxon>Bacillales</taxon>
        <taxon>Paenibacillaceae</taxon>
        <taxon>Paenibacillus</taxon>
    </lineage>
</organism>
<keyword evidence="3" id="KW-1003">Cell membrane</keyword>
<reference evidence="9" key="1">
    <citation type="submission" date="2016-10" db="EMBL/GenBank/DDBJ databases">
        <authorList>
            <person name="Varghese N."/>
            <person name="Submissions S."/>
        </authorList>
    </citation>
    <scope>NUCLEOTIDE SEQUENCE [LARGE SCALE GENOMIC DNA]</scope>
    <source>
        <strain evidence="9">CGMCC 1.10784</strain>
    </source>
</reference>
<proteinExistence type="inferred from homology"/>
<dbReference type="InterPro" id="IPR007140">
    <property type="entry name" value="DUF350"/>
</dbReference>
<sequence length="147" mass="15766">MDNNLYVDFLVYSLVGFAIMIVGLLLFEMTTKNKEFALIFKGNVAAALSLGGRLAGLAIVVRAAAENSVSLSDMLLWGVIGIVALVILYYVTELITYLFGKAVKVNVTIFKAIEQNNIAVGILILLISCSVGMIIAGCLTYEPDLIG</sequence>
<keyword evidence="4 7" id="KW-0812">Transmembrane</keyword>
<dbReference type="EMBL" id="FOMT01000005">
    <property type="protein sequence ID" value="SFE99509.1"/>
    <property type="molecule type" value="Genomic_DNA"/>
</dbReference>
<dbReference type="RefSeq" id="WP_091188812.1">
    <property type="nucleotide sequence ID" value="NZ_FOMT01000005.1"/>
</dbReference>
<evidence type="ECO:0000313" key="8">
    <source>
        <dbReference type="EMBL" id="SFE99509.1"/>
    </source>
</evidence>
<comment type="subcellular location">
    <subcellularLocation>
        <location evidence="1">Cell membrane</location>
        <topology evidence="1">Multi-pass membrane protein</topology>
    </subcellularLocation>
</comment>
<comment type="similarity">
    <text evidence="2">Belongs to the UPF0719 family.</text>
</comment>
<evidence type="ECO:0000256" key="6">
    <source>
        <dbReference type="ARBA" id="ARBA00023136"/>
    </source>
</evidence>
<keyword evidence="9" id="KW-1185">Reference proteome</keyword>
<dbReference type="GO" id="GO:0005886">
    <property type="term" value="C:plasma membrane"/>
    <property type="evidence" value="ECO:0007669"/>
    <property type="project" value="UniProtKB-SubCell"/>
</dbReference>
<evidence type="ECO:0000256" key="3">
    <source>
        <dbReference type="ARBA" id="ARBA00022475"/>
    </source>
</evidence>
<name>A0A1I2F3C8_9BACL</name>
<accession>A0A1I2F3C8</accession>
<evidence type="ECO:0000256" key="7">
    <source>
        <dbReference type="SAM" id="Phobius"/>
    </source>
</evidence>
<keyword evidence="5 7" id="KW-1133">Transmembrane helix</keyword>
<feature type="transmembrane region" description="Helical" evidence="7">
    <location>
        <begin position="75"/>
        <end position="99"/>
    </location>
</feature>
<keyword evidence="6 7" id="KW-0472">Membrane</keyword>
<evidence type="ECO:0000256" key="1">
    <source>
        <dbReference type="ARBA" id="ARBA00004651"/>
    </source>
</evidence>
<feature type="transmembrane region" description="Helical" evidence="7">
    <location>
        <begin position="39"/>
        <end position="63"/>
    </location>
</feature>
<feature type="transmembrane region" description="Helical" evidence="7">
    <location>
        <begin position="6"/>
        <end position="27"/>
    </location>
</feature>
<dbReference type="Pfam" id="PF03994">
    <property type="entry name" value="DUF350"/>
    <property type="match status" value="1"/>
</dbReference>
<dbReference type="OrthoDB" id="1683095at2"/>
<dbReference type="Proteomes" id="UP000198855">
    <property type="component" value="Unassembled WGS sequence"/>
</dbReference>
<evidence type="ECO:0000256" key="4">
    <source>
        <dbReference type="ARBA" id="ARBA00022692"/>
    </source>
</evidence>
<evidence type="ECO:0000313" key="9">
    <source>
        <dbReference type="Proteomes" id="UP000198855"/>
    </source>
</evidence>
<dbReference type="PANTHER" id="PTHR40043">
    <property type="entry name" value="UPF0719 INNER MEMBRANE PROTEIN YJFL"/>
    <property type="match status" value="1"/>
</dbReference>